<dbReference type="GO" id="GO:0000287">
    <property type="term" value="F:magnesium ion binding"/>
    <property type="evidence" value="ECO:0007669"/>
    <property type="project" value="UniProtKB-UniRule"/>
</dbReference>
<dbReference type="UniPathway" id="UPA00070">
    <property type="reaction ID" value="UER00119"/>
</dbReference>
<dbReference type="InterPro" id="IPR029057">
    <property type="entry name" value="PRTase-like"/>
</dbReference>
<evidence type="ECO:0000313" key="9">
    <source>
        <dbReference type="EMBL" id="HGQ63827.1"/>
    </source>
</evidence>
<evidence type="ECO:0000256" key="6">
    <source>
        <dbReference type="HAMAP-Rule" id="MF_01208"/>
    </source>
</evidence>
<dbReference type="CDD" id="cd06223">
    <property type="entry name" value="PRTases_typeI"/>
    <property type="match status" value="1"/>
</dbReference>
<gene>
    <name evidence="6" type="primary">pyrE</name>
    <name evidence="9" type="ORF">ENU08_01085</name>
    <name evidence="8" type="ORF">ENU41_05720</name>
</gene>
<dbReference type="EMBL" id="DTBD01000008">
    <property type="protein sequence ID" value="HGQ63827.1"/>
    <property type="molecule type" value="Genomic_DNA"/>
</dbReference>
<feature type="binding site" evidence="6">
    <location>
        <position position="117"/>
    </location>
    <ligand>
        <name>orotate</name>
        <dbReference type="ChEBI" id="CHEBI:30839"/>
    </ligand>
</feature>
<proteinExistence type="inferred from homology"/>
<feature type="domain" description="Phosphoribosyltransferase" evidence="7">
    <location>
        <begin position="55"/>
        <end position="151"/>
    </location>
</feature>
<dbReference type="GO" id="GO:0044205">
    <property type="term" value="P:'de novo' UMP biosynthetic process"/>
    <property type="evidence" value="ECO:0007669"/>
    <property type="project" value="UniProtKB-UniRule"/>
</dbReference>
<reference evidence="9" key="1">
    <citation type="journal article" date="2020" name="mSystems">
        <title>Genome- and Community-Level Interaction Insights into Carbon Utilization and Element Cycling Functions of Hydrothermarchaeota in Hydrothermal Sediment.</title>
        <authorList>
            <person name="Zhou Z."/>
            <person name="Liu Y."/>
            <person name="Xu W."/>
            <person name="Pan J."/>
            <person name="Luo Z.H."/>
            <person name="Li M."/>
        </authorList>
    </citation>
    <scope>NUCLEOTIDE SEQUENCE [LARGE SCALE GENOMIC DNA]</scope>
    <source>
        <strain evidence="9">SpSt-637</strain>
        <strain evidence="8">SpSt-667</strain>
    </source>
</reference>
<evidence type="ECO:0000313" key="8">
    <source>
        <dbReference type="EMBL" id="HGQ36158.1"/>
    </source>
</evidence>
<accession>A0A7C4NLL0</accession>
<keyword evidence="3 6" id="KW-0328">Glycosyltransferase</keyword>
<protein>
    <recommendedName>
        <fullName evidence="2 6">Orotate phosphoribosyltransferase</fullName>
        <shortName evidence="6">OPRT</shortName>
        <shortName evidence="6">OPRTase</shortName>
        <ecNumber evidence="2 6">2.4.2.10</ecNumber>
    </recommendedName>
</protein>
<dbReference type="SUPFAM" id="SSF53271">
    <property type="entry name" value="PRTase-like"/>
    <property type="match status" value="1"/>
</dbReference>
<dbReference type="EC" id="2.4.2.10" evidence="2 6"/>
<feature type="binding site" evidence="6">
    <location>
        <position position="88"/>
    </location>
    <ligand>
        <name>5-phospho-alpha-D-ribose 1-diphosphate</name>
        <dbReference type="ChEBI" id="CHEBI:58017"/>
        <note>ligand shared between dimeric partners</note>
    </ligand>
</feature>
<feature type="binding site" evidence="6">
    <location>
        <position position="145"/>
    </location>
    <ligand>
        <name>orotate</name>
        <dbReference type="ChEBI" id="CHEBI:30839"/>
    </ligand>
</feature>
<dbReference type="InterPro" id="IPR000836">
    <property type="entry name" value="PRTase_dom"/>
</dbReference>
<keyword evidence="5 6" id="KW-0665">Pyrimidine biosynthesis</keyword>
<dbReference type="NCBIfam" id="TIGR00336">
    <property type="entry name" value="pyrE"/>
    <property type="match status" value="1"/>
</dbReference>
<comment type="caution">
    <text evidence="6">Lacks conserved residue(s) required for the propagation of feature annotation.</text>
</comment>
<dbReference type="PANTHER" id="PTHR19278:SF9">
    <property type="entry name" value="URIDINE 5'-MONOPHOSPHATE SYNTHASE"/>
    <property type="match status" value="1"/>
</dbReference>
<comment type="similarity">
    <text evidence="6">Belongs to the purine/pyrimidine phosphoribosyltransferase family. PyrE subfamily.</text>
</comment>
<dbReference type="Pfam" id="PF00156">
    <property type="entry name" value="Pribosyltran"/>
    <property type="match status" value="1"/>
</dbReference>
<name>A0A7C4NLL0_9CREN</name>
<dbReference type="EMBL" id="DTCK01000036">
    <property type="protein sequence ID" value="HGQ36158.1"/>
    <property type="molecule type" value="Genomic_DNA"/>
</dbReference>
<dbReference type="AlphaFoldDB" id="A0A7C4NLL0"/>
<feature type="binding site" description="in other chain" evidence="6">
    <location>
        <begin position="113"/>
        <end position="121"/>
    </location>
    <ligand>
        <name>5-phospho-alpha-D-ribose 1-diphosphate</name>
        <dbReference type="ChEBI" id="CHEBI:58017"/>
        <note>ligand shared between dimeric partners</note>
    </ligand>
</feature>
<comment type="catalytic activity">
    <reaction evidence="6">
        <text>orotidine 5'-phosphate + diphosphate = orotate + 5-phospho-alpha-D-ribose 1-diphosphate</text>
        <dbReference type="Rhea" id="RHEA:10380"/>
        <dbReference type="ChEBI" id="CHEBI:30839"/>
        <dbReference type="ChEBI" id="CHEBI:33019"/>
        <dbReference type="ChEBI" id="CHEBI:57538"/>
        <dbReference type="ChEBI" id="CHEBI:58017"/>
        <dbReference type="EC" id="2.4.2.10"/>
    </reaction>
</comment>
<evidence type="ECO:0000259" key="7">
    <source>
        <dbReference type="Pfam" id="PF00156"/>
    </source>
</evidence>
<keyword evidence="6" id="KW-0460">Magnesium</keyword>
<feature type="binding site" evidence="6">
    <location>
        <position position="94"/>
    </location>
    <ligand>
        <name>5-phospho-alpha-D-ribose 1-diphosphate</name>
        <dbReference type="ChEBI" id="CHEBI:58017"/>
        <note>ligand shared between dimeric partners</note>
    </ligand>
</feature>
<dbReference type="GO" id="GO:0019856">
    <property type="term" value="P:pyrimidine nucleobase biosynthetic process"/>
    <property type="evidence" value="ECO:0007669"/>
    <property type="project" value="TreeGrafter"/>
</dbReference>
<keyword evidence="4 6" id="KW-0808">Transferase</keyword>
<dbReference type="PANTHER" id="PTHR19278">
    <property type="entry name" value="OROTATE PHOSPHORIBOSYLTRANSFERASE"/>
    <property type="match status" value="1"/>
</dbReference>
<dbReference type="InterPro" id="IPR004467">
    <property type="entry name" value="Or_phspho_trans_dom"/>
</dbReference>
<dbReference type="Gene3D" id="3.40.50.2020">
    <property type="match status" value="1"/>
</dbReference>
<feature type="binding site" evidence="6">
    <location>
        <position position="92"/>
    </location>
    <ligand>
        <name>5-phospho-alpha-D-ribose 1-diphosphate</name>
        <dbReference type="ChEBI" id="CHEBI:58017"/>
        <note>ligand shared between dimeric partners</note>
    </ligand>
</feature>
<dbReference type="HAMAP" id="MF_01208">
    <property type="entry name" value="PyrE"/>
    <property type="match status" value="1"/>
</dbReference>
<evidence type="ECO:0000256" key="1">
    <source>
        <dbReference type="ARBA" id="ARBA00004889"/>
    </source>
</evidence>
<comment type="subunit">
    <text evidence="6">Homodimer.</text>
</comment>
<dbReference type="InterPro" id="IPR023031">
    <property type="entry name" value="OPRT"/>
</dbReference>
<dbReference type="GO" id="GO:0004588">
    <property type="term" value="F:orotate phosphoribosyltransferase activity"/>
    <property type="evidence" value="ECO:0007669"/>
    <property type="project" value="UniProtKB-UniRule"/>
</dbReference>
<comment type="pathway">
    <text evidence="1 6">Pyrimidine metabolism; UMP biosynthesis via de novo pathway; UMP from orotate: step 1/2.</text>
</comment>
<evidence type="ECO:0000256" key="4">
    <source>
        <dbReference type="ARBA" id="ARBA00022679"/>
    </source>
</evidence>
<comment type="function">
    <text evidence="6">Catalyzes the transfer of a ribosyl phosphate group from 5-phosphoribose 1-diphosphate to orotate, leading to the formation of orotidine monophosphate (OMP).</text>
</comment>
<comment type="caution">
    <text evidence="9">The sequence shown here is derived from an EMBL/GenBank/DDBJ whole genome shotgun (WGS) entry which is preliminary data.</text>
</comment>
<evidence type="ECO:0000256" key="3">
    <source>
        <dbReference type="ARBA" id="ARBA00022676"/>
    </source>
</evidence>
<evidence type="ECO:0000256" key="5">
    <source>
        <dbReference type="ARBA" id="ARBA00022975"/>
    </source>
</evidence>
<comment type="cofactor">
    <cofactor evidence="6">
        <name>Mg(2+)</name>
        <dbReference type="ChEBI" id="CHEBI:18420"/>
    </cofactor>
</comment>
<evidence type="ECO:0000256" key="2">
    <source>
        <dbReference type="ARBA" id="ARBA00011971"/>
    </source>
</evidence>
<organism evidence="9">
    <name type="scientific">Ignisphaera aggregans</name>
    <dbReference type="NCBI Taxonomy" id="334771"/>
    <lineage>
        <taxon>Archaea</taxon>
        <taxon>Thermoproteota</taxon>
        <taxon>Thermoprotei</taxon>
        <taxon>Desulfurococcales</taxon>
        <taxon>Desulfurococcaceae</taxon>
        <taxon>Ignisphaera</taxon>
    </lineage>
</organism>
<sequence>MSWLAIELYKHGIIKLGRFRLTSGLESPYYIDLRQLYSYPDVVEKLVNELILLANLDEYEVLVGIATSGIVLASFIACKVKRPLSYVRIEKKAHGTQALVEGNVKGKRCIIIDDVATTGGSIEHAYHAVKEAEGIPTASLVVIDREQGAKKLVERLGMKFYSYLKASDIFKHLYEHKLVNEEQYKELLNYISSSTT</sequence>